<name>A0A3B1CM17_9ZZZZ</name>
<dbReference type="EC" id="2.1.1.107" evidence="2"/>
<feature type="domain" description="Tetrapyrrole biosynthesis uroporphyrinogen III synthase" evidence="1">
    <location>
        <begin position="54"/>
        <end position="283"/>
    </location>
</feature>
<dbReference type="InterPro" id="IPR014776">
    <property type="entry name" value="4pyrrole_Mease_sub2"/>
</dbReference>
<keyword evidence="2" id="KW-0808">Transferase</keyword>
<accession>A0A3B1CM17</accession>
<reference evidence="2" key="1">
    <citation type="submission" date="2018-06" db="EMBL/GenBank/DDBJ databases">
        <authorList>
            <person name="Zhirakovskaya E."/>
        </authorList>
    </citation>
    <scope>NUCLEOTIDE SEQUENCE</scope>
</reference>
<sequence>LSIVDLAKKMGIKPPVVMVVGEVVSLRTQLNWFETRPLFGKRILVTRAKAQAGEFADQLSNFGAETLVFPTLKIVPPPDLSPLDAAIAGIESYDVLIFTSVNGVSYFRQRLRALKKDLRLLKGLFICAIGPRTAEAIEDWDLRVDAIPTEFKAEGLLALLTARGVAGKRFLIPRALEAREILPESLRDLGGLVDVVPAYQALRPVYKDAELERFFGSGKIDLLTFASASTLRHFVEIVGQERFKSQFKESQFACIGPVTAAAATALGLKVVVVPKDYTFPALTAAIVDYYQNLA</sequence>
<dbReference type="Gene3D" id="3.40.50.10090">
    <property type="match status" value="2"/>
</dbReference>
<feature type="non-terminal residue" evidence="2">
    <location>
        <position position="1"/>
    </location>
</feature>
<dbReference type="GO" id="GO:0006780">
    <property type="term" value="P:uroporphyrinogen III biosynthetic process"/>
    <property type="evidence" value="ECO:0007669"/>
    <property type="project" value="InterPro"/>
</dbReference>
<protein>
    <submittedName>
        <fullName evidence="2">Uroporphyrinogen-III methyltransferase / Uroporphyrinogen-III synthase</fullName>
        <ecNumber evidence="2">2.1.1.107</ecNumber>
        <ecNumber evidence="2">4.2.1.75</ecNumber>
    </submittedName>
</protein>
<dbReference type="InterPro" id="IPR003754">
    <property type="entry name" value="4pyrrol_synth_uPrphyn_synth"/>
</dbReference>
<proteinExistence type="predicted"/>
<keyword evidence="2" id="KW-0456">Lyase</keyword>
<dbReference type="Pfam" id="PF02602">
    <property type="entry name" value="HEM4"/>
    <property type="match status" value="1"/>
</dbReference>
<dbReference type="AlphaFoldDB" id="A0A3B1CM17"/>
<gene>
    <name evidence="2" type="ORF">MNBD_NITROSPIRAE01-1954</name>
</gene>
<dbReference type="EC" id="4.2.1.75" evidence="2"/>
<dbReference type="SUPFAM" id="SSF69618">
    <property type="entry name" value="HemD-like"/>
    <property type="match status" value="1"/>
</dbReference>
<evidence type="ECO:0000259" key="1">
    <source>
        <dbReference type="Pfam" id="PF02602"/>
    </source>
</evidence>
<dbReference type="Gene3D" id="3.30.950.10">
    <property type="entry name" value="Methyltransferase, Cobalt-precorrin-4 Transmethylase, Domain 2"/>
    <property type="match status" value="1"/>
</dbReference>
<dbReference type="InterPro" id="IPR036108">
    <property type="entry name" value="4pyrrol_syn_uPrphyn_synt_sf"/>
</dbReference>
<dbReference type="GO" id="GO:0032259">
    <property type="term" value="P:methylation"/>
    <property type="evidence" value="ECO:0007669"/>
    <property type="project" value="UniProtKB-KW"/>
</dbReference>
<dbReference type="EMBL" id="UOGF01000077">
    <property type="protein sequence ID" value="VAX31586.1"/>
    <property type="molecule type" value="Genomic_DNA"/>
</dbReference>
<evidence type="ECO:0000313" key="2">
    <source>
        <dbReference type="EMBL" id="VAX31586.1"/>
    </source>
</evidence>
<dbReference type="GO" id="GO:0004852">
    <property type="term" value="F:uroporphyrinogen-III synthase activity"/>
    <property type="evidence" value="ECO:0007669"/>
    <property type="project" value="UniProtKB-EC"/>
</dbReference>
<dbReference type="CDD" id="cd06578">
    <property type="entry name" value="HemD"/>
    <property type="match status" value="1"/>
</dbReference>
<dbReference type="GO" id="GO:0004851">
    <property type="term" value="F:uroporphyrin-III C-methyltransferase activity"/>
    <property type="evidence" value="ECO:0007669"/>
    <property type="project" value="UniProtKB-EC"/>
</dbReference>
<dbReference type="PANTHER" id="PTHR40082">
    <property type="entry name" value="BLR5956 PROTEIN"/>
    <property type="match status" value="1"/>
</dbReference>
<dbReference type="InterPro" id="IPR039793">
    <property type="entry name" value="UROS/Hem4"/>
</dbReference>
<organism evidence="2">
    <name type="scientific">hydrothermal vent metagenome</name>
    <dbReference type="NCBI Taxonomy" id="652676"/>
    <lineage>
        <taxon>unclassified sequences</taxon>
        <taxon>metagenomes</taxon>
        <taxon>ecological metagenomes</taxon>
    </lineage>
</organism>
<dbReference type="PANTHER" id="PTHR40082:SF1">
    <property type="entry name" value="BLR5956 PROTEIN"/>
    <property type="match status" value="1"/>
</dbReference>
<keyword evidence="2" id="KW-0489">Methyltransferase</keyword>